<dbReference type="Pfam" id="PF03466">
    <property type="entry name" value="LysR_substrate"/>
    <property type="match status" value="1"/>
</dbReference>
<dbReference type="SUPFAM" id="SSF53850">
    <property type="entry name" value="Periplasmic binding protein-like II"/>
    <property type="match status" value="1"/>
</dbReference>
<evidence type="ECO:0000256" key="3">
    <source>
        <dbReference type="ARBA" id="ARBA00023125"/>
    </source>
</evidence>
<comment type="similarity">
    <text evidence="1">Belongs to the LysR transcriptional regulatory family.</text>
</comment>
<dbReference type="PROSITE" id="PS50931">
    <property type="entry name" value="HTH_LYSR"/>
    <property type="match status" value="1"/>
</dbReference>
<dbReference type="InterPro" id="IPR036390">
    <property type="entry name" value="WH_DNA-bd_sf"/>
</dbReference>
<evidence type="ECO:0000313" key="6">
    <source>
        <dbReference type="EMBL" id="KAA0015354.1"/>
    </source>
</evidence>
<dbReference type="EMBL" id="VTPX01000023">
    <property type="protein sequence ID" value="KAA0015354.1"/>
    <property type="molecule type" value="Genomic_DNA"/>
</dbReference>
<dbReference type="GO" id="GO:0003677">
    <property type="term" value="F:DNA binding"/>
    <property type="evidence" value="ECO:0007669"/>
    <property type="project" value="UniProtKB-KW"/>
</dbReference>
<dbReference type="Gene3D" id="3.40.190.290">
    <property type="match status" value="1"/>
</dbReference>
<evidence type="ECO:0000256" key="1">
    <source>
        <dbReference type="ARBA" id="ARBA00009437"/>
    </source>
</evidence>
<evidence type="ECO:0000256" key="4">
    <source>
        <dbReference type="ARBA" id="ARBA00023163"/>
    </source>
</evidence>
<sequence length="388" mass="43492">MRKPHCRSCGCRRRYGRTCLLLCLPLAGPPDPSRSSESRSHGAENNTFVDSLLLPKKQHSKHAWRIQPLGLLPMAHDDKSPTHLNSRWLYYLSQALDAGSIRTASDRLDVEPSVISRQIRQLEQALGLTLVERHGRGVRATEAGDILLDFYRERDVAEQTLFGQLSELDGLQRGHISLLISEGYSDRLMSGVMNDFCARHPQLTIEMNLASVNDVVRQVYECQAHIGVAYAPRLIPGIESVAAVRQPLCAIVHPEHPLTRLPQPLALDAILEWPLGLVGHGYGIRQLIDAVEVLSKRHFHASLVSNSLATLKQYVSSGNGVTFIGSVALLHELRRGQLVALEVDHPVFREAESHVIVRRQRPLSPAAKQLLREIVTLWPFGERRRVEW</sequence>
<dbReference type="InterPro" id="IPR005119">
    <property type="entry name" value="LysR_subst-bd"/>
</dbReference>
<keyword evidence="2" id="KW-0805">Transcription regulation</keyword>
<accession>A0A640W789</accession>
<keyword evidence="4" id="KW-0804">Transcription</keyword>
<dbReference type="PANTHER" id="PTHR30419">
    <property type="entry name" value="HTH-TYPE TRANSCRIPTIONAL REGULATOR YBHD"/>
    <property type="match status" value="1"/>
</dbReference>
<dbReference type="Proteomes" id="UP000466024">
    <property type="component" value="Unassembled WGS sequence"/>
</dbReference>
<dbReference type="InterPro" id="IPR000847">
    <property type="entry name" value="LysR_HTH_N"/>
</dbReference>
<dbReference type="InterPro" id="IPR050950">
    <property type="entry name" value="HTH-type_LysR_regulators"/>
</dbReference>
<dbReference type="GO" id="GO:0003700">
    <property type="term" value="F:DNA-binding transcription factor activity"/>
    <property type="evidence" value="ECO:0007669"/>
    <property type="project" value="InterPro"/>
</dbReference>
<comment type="caution">
    <text evidence="6">The sequence shown here is derived from an EMBL/GenBank/DDBJ whole genome shotgun (WGS) entry which is preliminary data.</text>
</comment>
<name>A0A640W789_9GAMM</name>
<dbReference type="GO" id="GO:0005829">
    <property type="term" value="C:cytosol"/>
    <property type="evidence" value="ECO:0007669"/>
    <property type="project" value="TreeGrafter"/>
</dbReference>
<gene>
    <name evidence="6" type="ORF">F0A16_20925</name>
</gene>
<evidence type="ECO:0000259" key="5">
    <source>
        <dbReference type="PROSITE" id="PS50931"/>
    </source>
</evidence>
<evidence type="ECO:0000256" key="2">
    <source>
        <dbReference type="ARBA" id="ARBA00023015"/>
    </source>
</evidence>
<dbReference type="SUPFAM" id="SSF46785">
    <property type="entry name" value="Winged helix' DNA-binding domain"/>
    <property type="match status" value="1"/>
</dbReference>
<keyword evidence="7" id="KW-1185">Reference proteome</keyword>
<dbReference type="PANTHER" id="PTHR30419:SF8">
    <property type="entry name" value="NITROGEN ASSIMILATION TRANSCRIPTIONAL ACTIVATOR-RELATED"/>
    <property type="match status" value="1"/>
</dbReference>
<dbReference type="AlphaFoldDB" id="A0A640W789"/>
<dbReference type="InterPro" id="IPR036388">
    <property type="entry name" value="WH-like_DNA-bd_sf"/>
</dbReference>
<dbReference type="Gene3D" id="1.10.10.10">
    <property type="entry name" value="Winged helix-like DNA-binding domain superfamily/Winged helix DNA-binding domain"/>
    <property type="match status" value="1"/>
</dbReference>
<feature type="domain" description="HTH lysR-type" evidence="5">
    <location>
        <begin position="84"/>
        <end position="141"/>
    </location>
</feature>
<keyword evidence="3" id="KW-0238">DNA-binding</keyword>
<evidence type="ECO:0000313" key="7">
    <source>
        <dbReference type="Proteomes" id="UP000466024"/>
    </source>
</evidence>
<organism evidence="6 7">
    <name type="scientific">Salinicola corii</name>
    <dbReference type="NCBI Taxonomy" id="2606937"/>
    <lineage>
        <taxon>Bacteria</taxon>
        <taxon>Pseudomonadati</taxon>
        <taxon>Pseudomonadota</taxon>
        <taxon>Gammaproteobacteria</taxon>
        <taxon>Oceanospirillales</taxon>
        <taxon>Halomonadaceae</taxon>
        <taxon>Salinicola</taxon>
    </lineage>
</organism>
<protein>
    <submittedName>
        <fullName evidence="6">LysR family transcriptional regulator</fullName>
    </submittedName>
</protein>
<dbReference type="Pfam" id="PF00126">
    <property type="entry name" value="HTH_1"/>
    <property type="match status" value="1"/>
</dbReference>
<proteinExistence type="inferred from homology"/>
<reference evidence="6 7" key="1">
    <citation type="submission" date="2019-08" db="EMBL/GenBank/DDBJ databases">
        <title>Bioinformatics analysis of the strain L3 and L5.</title>
        <authorList>
            <person name="Li X."/>
        </authorList>
    </citation>
    <scope>NUCLEOTIDE SEQUENCE [LARGE SCALE GENOMIC DNA]</scope>
    <source>
        <strain evidence="6 7">L3</strain>
    </source>
</reference>